<reference evidence="4" key="1">
    <citation type="journal article" date="2022" name="bioRxiv">
        <title>Genomics of Preaxostyla Flagellates Illuminates Evolutionary Transitions and the Path Towards Mitochondrial Loss.</title>
        <authorList>
            <person name="Novak L.V.F."/>
            <person name="Treitli S.C."/>
            <person name="Pyrih J."/>
            <person name="Halakuc P."/>
            <person name="Pipaliya S.V."/>
            <person name="Vacek V."/>
            <person name="Brzon O."/>
            <person name="Soukal P."/>
            <person name="Eme L."/>
            <person name="Dacks J.B."/>
            <person name="Karnkowska A."/>
            <person name="Elias M."/>
            <person name="Hampl V."/>
        </authorList>
    </citation>
    <scope>NUCLEOTIDE SEQUENCE</scope>
    <source>
        <strain evidence="4">RCP-MX</strain>
    </source>
</reference>
<evidence type="ECO:0000313" key="5">
    <source>
        <dbReference type="Proteomes" id="UP001141327"/>
    </source>
</evidence>
<feature type="domain" description="VWFA" evidence="2">
    <location>
        <begin position="274"/>
        <end position="443"/>
    </location>
</feature>
<dbReference type="SMART" id="SM00327">
    <property type="entry name" value="VWA"/>
    <property type="match status" value="1"/>
</dbReference>
<dbReference type="InterPro" id="IPR013694">
    <property type="entry name" value="VIT"/>
</dbReference>
<dbReference type="Pfam" id="PF08487">
    <property type="entry name" value="VIT"/>
    <property type="match status" value="1"/>
</dbReference>
<gene>
    <name evidence="4" type="ORF">PAPYR_5583</name>
</gene>
<evidence type="ECO:0000259" key="3">
    <source>
        <dbReference type="PROSITE" id="PS51468"/>
    </source>
</evidence>
<dbReference type="Gene3D" id="3.40.50.410">
    <property type="entry name" value="von Willebrand factor, type A domain"/>
    <property type="match status" value="1"/>
</dbReference>
<keyword evidence="5" id="KW-1185">Reference proteome</keyword>
<dbReference type="PANTHER" id="PTHR45737">
    <property type="entry name" value="VON WILLEBRAND FACTOR A DOMAIN-CONTAINING PROTEIN 5A"/>
    <property type="match status" value="1"/>
</dbReference>
<feature type="compositionally biased region" description="Basic and acidic residues" evidence="1">
    <location>
        <begin position="702"/>
        <end position="718"/>
    </location>
</feature>
<accession>A0ABQ8ULP1</accession>
<feature type="region of interest" description="Disordered" evidence="1">
    <location>
        <begin position="805"/>
        <end position="828"/>
    </location>
</feature>
<dbReference type="PROSITE" id="PS51468">
    <property type="entry name" value="VIT"/>
    <property type="match status" value="1"/>
</dbReference>
<feature type="region of interest" description="Disordered" evidence="1">
    <location>
        <begin position="1"/>
        <end position="22"/>
    </location>
</feature>
<dbReference type="SMART" id="SM00609">
    <property type="entry name" value="VIT"/>
    <property type="match status" value="1"/>
</dbReference>
<evidence type="ECO:0000259" key="2">
    <source>
        <dbReference type="PROSITE" id="PS50234"/>
    </source>
</evidence>
<dbReference type="Pfam" id="PF13768">
    <property type="entry name" value="VWA_3"/>
    <property type="match status" value="1"/>
</dbReference>
<feature type="region of interest" description="Disordered" evidence="1">
    <location>
        <begin position="702"/>
        <end position="733"/>
    </location>
</feature>
<dbReference type="SUPFAM" id="SSF53300">
    <property type="entry name" value="vWA-like"/>
    <property type="match status" value="1"/>
</dbReference>
<dbReference type="InterPro" id="IPR036465">
    <property type="entry name" value="vWFA_dom_sf"/>
</dbReference>
<evidence type="ECO:0000313" key="4">
    <source>
        <dbReference type="EMBL" id="KAJ4458612.1"/>
    </source>
</evidence>
<sequence>MGAIHGKPLPSTTPRGKPMIPTAGSAEIPLARSSVFIESRDFAAEVTVAQFFVNTSRNPVECDYAFPLPMGATVFKYEVQTEDKLIKGQVMEKEEAHNQADDAIAQGHGTYMLEQETETKFKASVGNLPPNGWACVRLGFLMELGAHLDTIRLLVPKALAPPVGVRHSRIPADVLQRVGPLFEARFTTSFVMRNLRAPASPGVLIRPVEGGHGATVRLEGEHLKQDLCIEFEADRPAMGSAWLEPSPARGTAAALVSVFPQIVEEPDLDDLSPEINFIVDRSGSMSGGKIAAAKAALQVFLRSVPPHCRFNIIGFGSSTVTCFPAARPYDDRSLAEATAHVDLIKSDLGGTELIQPLDQVFGRKADPHFPRVIFLLTDGQVNNRDECIEFVRLHVADTRVFTFGLGTDCDHDLCEGLAKAGGGLCKFVDHASDGLEAIIITQLNQAMKPVFVPSGVHWSARVPRASVAAAPALAAADAHPRALALAMAQPDSPDRLDGGPESATLKGDIVRLSLAYGLVCPETAFLAIDEREFNPEAAPTGASQHVSIGVDGKTSTVQDHTAPYQPPAHPIFPPGYRHVRMAGIVAAPLIAPTAIPSPWGAGAAVPPGTALAAPGAAGAAPMKAAMAMPAVGGGMCGGTRASALLSSRRSRDAPLMSSLSAAPMSAASSMMPVARPAAMRESARKCKRSADSAVHMRFSDVRAEEECRDRDRDRERSRSRGASASASEDDEDIADELSAGAAPMALEAARGPAPPVAAAAAAATMVRGPARPACPIRRRSPRVGHWRASGGPLVSQDLLYRPVPFPAQNGPAQNGPAPSPSGPVPEGLPGIIRLRVEPPRSPVPTLSARHPGLALPPGLLPFPFPFPSPSPLSPDGPGLLGVDGRPCGGVAQQPGCPGGRGCGLARGGAPPEADRQRLVATLAVLAFLAKRCPESQPQWQLMARKGRQYCRKALQGAAIDPELAAPWAKALEALF</sequence>
<feature type="domain" description="VIT" evidence="3">
    <location>
        <begin position="14"/>
        <end position="142"/>
    </location>
</feature>
<dbReference type="Proteomes" id="UP001141327">
    <property type="component" value="Unassembled WGS sequence"/>
</dbReference>
<organism evidence="4 5">
    <name type="scientific">Paratrimastix pyriformis</name>
    <dbReference type="NCBI Taxonomy" id="342808"/>
    <lineage>
        <taxon>Eukaryota</taxon>
        <taxon>Metamonada</taxon>
        <taxon>Preaxostyla</taxon>
        <taxon>Paratrimastigidae</taxon>
        <taxon>Paratrimastix</taxon>
    </lineage>
</organism>
<comment type="caution">
    <text evidence="4">The sequence shown here is derived from an EMBL/GenBank/DDBJ whole genome shotgun (WGS) entry which is preliminary data.</text>
</comment>
<dbReference type="InterPro" id="IPR002035">
    <property type="entry name" value="VWF_A"/>
</dbReference>
<dbReference type="PROSITE" id="PS50234">
    <property type="entry name" value="VWFA"/>
    <property type="match status" value="1"/>
</dbReference>
<name>A0ABQ8ULP1_9EUKA</name>
<evidence type="ECO:0000256" key="1">
    <source>
        <dbReference type="SAM" id="MobiDB-lite"/>
    </source>
</evidence>
<dbReference type="PANTHER" id="PTHR45737:SF6">
    <property type="entry name" value="VON WILLEBRAND FACTOR A DOMAIN-CONTAINING PROTEIN 5A"/>
    <property type="match status" value="1"/>
</dbReference>
<dbReference type="EMBL" id="JAPMOS010000027">
    <property type="protein sequence ID" value="KAJ4458612.1"/>
    <property type="molecule type" value="Genomic_DNA"/>
</dbReference>
<proteinExistence type="predicted"/>
<protein>
    <submittedName>
        <fullName evidence="4">Vault protein inter-alpha-trypsin domain</fullName>
    </submittedName>
</protein>